<accession>A0ACC7LM51</accession>
<gene>
    <name evidence="1" type="ORF">ACEZ3G_12530</name>
</gene>
<reference evidence="1" key="1">
    <citation type="submission" date="2024-09" db="EMBL/GenBank/DDBJ databases">
        <authorList>
            <person name="Liu J."/>
        </authorList>
    </citation>
    <scope>NUCLEOTIDE SEQUENCE</scope>
    <source>
        <strain evidence="1">NBU2967</strain>
    </source>
</reference>
<evidence type="ECO:0000313" key="2">
    <source>
        <dbReference type="Proteomes" id="UP001595191"/>
    </source>
</evidence>
<dbReference type="Proteomes" id="UP001595191">
    <property type="component" value="Unassembled WGS sequence"/>
</dbReference>
<comment type="caution">
    <text evidence="1">The sequence shown here is derived from an EMBL/GenBank/DDBJ whole genome shotgun (WGS) entry which is preliminary data.</text>
</comment>
<name>A0ACC7LM51_9FLAO</name>
<protein>
    <submittedName>
        <fullName evidence="1">2TM domain-containing protein</fullName>
    </submittedName>
</protein>
<dbReference type="EMBL" id="JBHFPV010000002">
    <property type="protein sequence ID" value="MFH6604310.1"/>
    <property type="molecule type" value="Genomic_DNA"/>
</dbReference>
<organism evidence="1 2">
    <name type="scientific">Meishania litoralis</name>
    <dbReference type="NCBI Taxonomy" id="3434685"/>
    <lineage>
        <taxon>Bacteria</taxon>
        <taxon>Pseudomonadati</taxon>
        <taxon>Bacteroidota</taxon>
        <taxon>Flavobacteriia</taxon>
        <taxon>Flavobacteriales</taxon>
        <taxon>Flavobacteriaceae</taxon>
        <taxon>Meishania</taxon>
    </lineage>
</organism>
<proteinExistence type="predicted"/>
<keyword evidence="2" id="KW-1185">Reference proteome</keyword>
<evidence type="ECO:0000313" key="1">
    <source>
        <dbReference type="EMBL" id="MFH6604310.1"/>
    </source>
</evidence>
<sequence>MAMETKKNHTEKLVRAQKRVDAIKKFHRHLKVYLVINLLLLFANYRAFDFLTDKGVNDTGFFDWFQWHVVSTPALWGIGLLVHAVYVFRFGARPLKELKPRFLKDWEARQIQKYIDKEKSDPEKYE</sequence>